<feature type="transmembrane region" description="Helical" evidence="4">
    <location>
        <begin position="339"/>
        <end position="358"/>
    </location>
</feature>
<feature type="transmembrane region" description="Helical" evidence="4">
    <location>
        <begin position="314"/>
        <end position="333"/>
    </location>
</feature>
<keyword evidence="6" id="KW-1185">Reference proteome</keyword>
<dbReference type="Proteomes" id="UP000474778">
    <property type="component" value="Unassembled WGS sequence"/>
</dbReference>
<feature type="transmembrane region" description="Helical" evidence="4">
    <location>
        <begin position="12"/>
        <end position="30"/>
    </location>
</feature>
<dbReference type="AlphaFoldDB" id="A0A6L7I2Z7"/>
<reference evidence="5 6" key="1">
    <citation type="submission" date="2019-12" db="EMBL/GenBank/DDBJ databases">
        <title>Shewanella insulae sp. nov., isolated from a tidal flat.</title>
        <authorList>
            <person name="Yoon J.-H."/>
        </authorList>
    </citation>
    <scope>NUCLEOTIDE SEQUENCE [LARGE SCALE GENOMIC DNA]</scope>
    <source>
        <strain evidence="5 6">JBTF-M18</strain>
    </source>
</reference>
<feature type="transmembrane region" description="Helical" evidence="4">
    <location>
        <begin position="71"/>
        <end position="89"/>
    </location>
</feature>
<dbReference type="InterPro" id="IPR011701">
    <property type="entry name" value="MFS"/>
</dbReference>
<dbReference type="InterPro" id="IPR036259">
    <property type="entry name" value="MFS_trans_sf"/>
</dbReference>
<dbReference type="GO" id="GO:0022857">
    <property type="term" value="F:transmembrane transporter activity"/>
    <property type="evidence" value="ECO:0007669"/>
    <property type="project" value="InterPro"/>
</dbReference>
<gene>
    <name evidence="5" type="ORF">GNT65_16725</name>
</gene>
<evidence type="ECO:0000256" key="4">
    <source>
        <dbReference type="SAM" id="Phobius"/>
    </source>
</evidence>
<name>A0A6L7I2Z7_9GAMM</name>
<protein>
    <recommendedName>
        <fullName evidence="7">MFS transporter</fullName>
    </recommendedName>
</protein>
<dbReference type="RefSeq" id="WP_160798258.1">
    <property type="nucleotide sequence ID" value="NZ_WRPA01000017.1"/>
</dbReference>
<keyword evidence="1 4" id="KW-0812">Transmembrane</keyword>
<comment type="caution">
    <text evidence="5">The sequence shown here is derived from an EMBL/GenBank/DDBJ whole genome shotgun (WGS) entry which is preliminary data.</text>
</comment>
<evidence type="ECO:0000256" key="3">
    <source>
        <dbReference type="ARBA" id="ARBA00023136"/>
    </source>
</evidence>
<feature type="transmembrane region" description="Helical" evidence="4">
    <location>
        <begin position="231"/>
        <end position="251"/>
    </location>
</feature>
<accession>A0A6L7I2Z7</accession>
<keyword evidence="2 4" id="KW-1133">Transmembrane helix</keyword>
<evidence type="ECO:0000256" key="1">
    <source>
        <dbReference type="ARBA" id="ARBA00022692"/>
    </source>
</evidence>
<dbReference type="SUPFAM" id="SSF103473">
    <property type="entry name" value="MFS general substrate transporter"/>
    <property type="match status" value="1"/>
</dbReference>
<feature type="transmembrane region" description="Helical" evidence="4">
    <location>
        <begin position="192"/>
        <end position="211"/>
    </location>
</feature>
<keyword evidence="3 4" id="KW-0472">Membrane</keyword>
<sequence length="366" mass="39947">MSTSRGGYSFYAGIKMSVASSVFLLLPIYFEVVSRQFAEPVLALTYVATIELIGFSLASICCFFWQRINLVSERGVFLALALAHLGSALCATVEWFVVLRFAAGFLAGILIVRCFDTLSRDKLPDAAFGRAIAMQMLYSGLLFLLYPQLRLQGGFDGLLVLLAGFCLLMVLLPVDTRAQQMPVIQGVKTGKVFLYTALFAILMIMLANSGAWSMLSVVATRIGISEIDQGVILAIGTLFSLLGAVSASLLAKYGNRQRVITFGVLGQSIAIVLLFSTRDPLVYFVAVSCFMFMWNFLLPFFMGVISEADPEGHAIRLAVAAQSIGAALAPAVLLKEWVLFELVIFLLITLLLIMPAIYNNSRLKQP</sequence>
<evidence type="ECO:0008006" key="7">
    <source>
        <dbReference type="Google" id="ProtNLM"/>
    </source>
</evidence>
<dbReference type="EMBL" id="WRPA01000017">
    <property type="protein sequence ID" value="MXR70304.1"/>
    <property type="molecule type" value="Genomic_DNA"/>
</dbReference>
<evidence type="ECO:0000313" key="6">
    <source>
        <dbReference type="Proteomes" id="UP000474778"/>
    </source>
</evidence>
<feature type="transmembrane region" description="Helical" evidence="4">
    <location>
        <begin position="42"/>
        <end position="64"/>
    </location>
</feature>
<feature type="transmembrane region" description="Helical" evidence="4">
    <location>
        <begin position="258"/>
        <end position="275"/>
    </location>
</feature>
<dbReference type="Pfam" id="PF07690">
    <property type="entry name" value="MFS_1"/>
    <property type="match status" value="1"/>
</dbReference>
<dbReference type="Gene3D" id="1.20.1720.10">
    <property type="entry name" value="Multidrug resistance protein D"/>
    <property type="match status" value="1"/>
</dbReference>
<proteinExistence type="predicted"/>
<evidence type="ECO:0000313" key="5">
    <source>
        <dbReference type="EMBL" id="MXR70304.1"/>
    </source>
</evidence>
<feature type="transmembrane region" description="Helical" evidence="4">
    <location>
        <begin position="281"/>
        <end position="302"/>
    </location>
</feature>
<evidence type="ECO:0000256" key="2">
    <source>
        <dbReference type="ARBA" id="ARBA00022989"/>
    </source>
</evidence>
<organism evidence="5 6">
    <name type="scientific">Shewanella insulae</name>
    <dbReference type="NCBI Taxonomy" id="2681496"/>
    <lineage>
        <taxon>Bacteria</taxon>
        <taxon>Pseudomonadati</taxon>
        <taxon>Pseudomonadota</taxon>
        <taxon>Gammaproteobacteria</taxon>
        <taxon>Alteromonadales</taxon>
        <taxon>Shewanellaceae</taxon>
        <taxon>Shewanella</taxon>
    </lineage>
</organism>
<feature type="transmembrane region" description="Helical" evidence="4">
    <location>
        <begin position="153"/>
        <end position="172"/>
    </location>
</feature>